<evidence type="ECO:0000256" key="4">
    <source>
        <dbReference type="ARBA" id="ARBA00022989"/>
    </source>
</evidence>
<keyword evidence="5 6" id="KW-0472">Membrane</keyword>
<proteinExistence type="predicted"/>
<dbReference type="Pfam" id="PF00753">
    <property type="entry name" value="Lactamase_B"/>
    <property type="match status" value="1"/>
</dbReference>
<dbReference type="Gene3D" id="3.60.15.10">
    <property type="entry name" value="Ribonuclease Z/Hydroxyacylglutathione hydrolase-like"/>
    <property type="match status" value="1"/>
</dbReference>
<gene>
    <name evidence="9" type="ORF">UFOPK3554_00889</name>
</gene>
<dbReference type="GO" id="GO:0005886">
    <property type="term" value="C:plasma membrane"/>
    <property type="evidence" value="ECO:0007669"/>
    <property type="project" value="UniProtKB-SubCell"/>
</dbReference>
<evidence type="ECO:0000313" key="9">
    <source>
        <dbReference type="EMBL" id="CAB5240513.1"/>
    </source>
</evidence>
<dbReference type="PANTHER" id="PTHR30619">
    <property type="entry name" value="DNA INTERNALIZATION/COMPETENCE PROTEIN COMEC/REC2"/>
    <property type="match status" value="1"/>
</dbReference>
<accession>A0A6J7XTP8</accession>
<dbReference type="PANTHER" id="PTHR30619:SF1">
    <property type="entry name" value="RECOMBINATION PROTEIN 2"/>
    <property type="match status" value="1"/>
</dbReference>
<dbReference type="InterPro" id="IPR001279">
    <property type="entry name" value="Metallo-B-lactamas"/>
</dbReference>
<dbReference type="NCBIfam" id="TIGR00360">
    <property type="entry name" value="ComEC_N-term"/>
    <property type="match status" value="1"/>
</dbReference>
<organism evidence="9">
    <name type="scientific">freshwater metagenome</name>
    <dbReference type="NCBI Taxonomy" id="449393"/>
    <lineage>
        <taxon>unclassified sequences</taxon>
        <taxon>metagenomes</taxon>
        <taxon>ecological metagenomes</taxon>
    </lineage>
</organism>
<feature type="transmembrane region" description="Helical" evidence="6">
    <location>
        <begin position="189"/>
        <end position="211"/>
    </location>
</feature>
<dbReference type="AlphaFoldDB" id="A0A6J7XTP8"/>
<reference evidence="9" key="1">
    <citation type="submission" date="2020-05" db="EMBL/GenBank/DDBJ databases">
        <authorList>
            <person name="Chiriac C."/>
            <person name="Salcher M."/>
            <person name="Ghai R."/>
            <person name="Kavagutti S V."/>
        </authorList>
    </citation>
    <scope>NUCLEOTIDE SEQUENCE</scope>
</reference>
<feature type="transmembrane region" description="Helical" evidence="6">
    <location>
        <begin position="403"/>
        <end position="421"/>
    </location>
</feature>
<dbReference type="Pfam" id="PF03772">
    <property type="entry name" value="Competence"/>
    <property type="match status" value="1"/>
</dbReference>
<feature type="transmembrane region" description="Helical" evidence="6">
    <location>
        <begin position="347"/>
        <end position="370"/>
    </location>
</feature>
<dbReference type="EMBL" id="CAFBSG010000012">
    <property type="protein sequence ID" value="CAB5240513.1"/>
    <property type="molecule type" value="Genomic_DNA"/>
</dbReference>
<keyword evidence="2" id="KW-1003">Cell membrane</keyword>
<evidence type="ECO:0000259" key="8">
    <source>
        <dbReference type="Pfam" id="PF03772"/>
    </source>
</evidence>
<feature type="transmembrane region" description="Helical" evidence="6">
    <location>
        <begin position="428"/>
        <end position="445"/>
    </location>
</feature>
<sequence>MKKNGLLLLLVGALVLGASIMSLRQESLQNSAITQYFDKNIVITAQVVTDPSRIAPKVRGSFLLPESYSFLARARRIRAGHALYTLRIPIRIITSKQEVASLLPGQTIRFSATVHSSKEARVAALVITRGEIEILTPPSRWARSLGAIRLGLRESSGDGDAGGLIPGMVLGDTSKQSPEFKTAMKRSGLTHLVAVSGANFAIVSSFLLWVMQFVIRRMRWRLGVTAIFLISFIALVRPSPSVLRAAAMAAVLLIAKGSQRSGDSLPALGFAIGAVIIADPWQSRDPGFALSVLATAGLLLFAPHLVAHLSRKMKPIIAQALAPPIAAILFCSPILLALSGYLSPMSIVANVLAAPVVAPITILGFIAALVHPLAPSISAVLIFLIRYPAAFIARIAFWSAGFPVIELAILTLAVFALVIFLARKRIKLLIIALIFIVVISNIQGWPAGDWTVANCDVGQGDSSVINLGAHRGIVIDVGPDPELVDKCLKDLGITQIPILILSHFHADHVAGLPGLEKSRTVGQVWVNHLDPSLAHLNQIVVSRGYSISIADASIHVLWPDSGQHSFASVAGDGSAMNNTSIAIEILTPQFSFFSAGDLEPEAQKGIVADLHHVDIYKVCHHGSSFQDPDFMRALSPQVALISVGATNSYGHPAPTTVHALVRLGAKVLRTDTDGAIAIDVQEHHVRIRTARQGFHLFTFN</sequence>
<protein>
    <submittedName>
        <fullName evidence="9">Unannotated protein</fullName>
    </submittedName>
</protein>
<feature type="transmembrane region" description="Helical" evidence="6">
    <location>
        <begin position="218"/>
        <end position="236"/>
    </location>
</feature>
<dbReference type="SUPFAM" id="SSF56281">
    <property type="entry name" value="Metallo-hydrolase/oxidoreductase"/>
    <property type="match status" value="1"/>
</dbReference>
<feature type="domain" description="Metallo-beta-lactamase" evidence="7">
    <location>
        <begin position="456"/>
        <end position="609"/>
    </location>
</feature>
<feature type="transmembrane region" description="Helical" evidence="6">
    <location>
        <begin position="321"/>
        <end position="341"/>
    </location>
</feature>
<dbReference type="InterPro" id="IPR052159">
    <property type="entry name" value="Competence_DNA_uptake"/>
</dbReference>
<feature type="transmembrane region" description="Helical" evidence="6">
    <location>
        <begin position="377"/>
        <end position="397"/>
    </location>
</feature>
<evidence type="ECO:0000256" key="3">
    <source>
        <dbReference type="ARBA" id="ARBA00022692"/>
    </source>
</evidence>
<feature type="domain" description="ComEC/Rec2-related protein" evidence="8">
    <location>
        <begin position="168"/>
        <end position="421"/>
    </location>
</feature>
<evidence type="ECO:0000259" key="7">
    <source>
        <dbReference type="Pfam" id="PF00753"/>
    </source>
</evidence>
<evidence type="ECO:0000256" key="6">
    <source>
        <dbReference type="SAM" id="Phobius"/>
    </source>
</evidence>
<evidence type="ECO:0000256" key="5">
    <source>
        <dbReference type="ARBA" id="ARBA00023136"/>
    </source>
</evidence>
<keyword evidence="3 6" id="KW-0812">Transmembrane</keyword>
<evidence type="ECO:0000256" key="2">
    <source>
        <dbReference type="ARBA" id="ARBA00022475"/>
    </source>
</evidence>
<name>A0A6J7XTP8_9ZZZZ</name>
<dbReference type="InterPro" id="IPR036866">
    <property type="entry name" value="RibonucZ/Hydroxyglut_hydro"/>
</dbReference>
<evidence type="ECO:0000256" key="1">
    <source>
        <dbReference type="ARBA" id="ARBA00004651"/>
    </source>
</evidence>
<comment type="subcellular location">
    <subcellularLocation>
        <location evidence="1">Cell membrane</location>
        <topology evidence="1">Multi-pass membrane protein</topology>
    </subcellularLocation>
</comment>
<dbReference type="InterPro" id="IPR004477">
    <property type="entry name" value="ComEC_N"/>
</dbReference>
<keyword evidence="4 6" id="KW-1133">Transmembrane helix</keyword>
<feature type="transmembrane region" description="Helical" evidence="6">
    <location>
        <begin position="288"/>
        <end position="309"/>
    </location>
</feature>